<evidence type="ECO:0000256" key="2">
    <source>
        <dbReference type="ARBA" id="ARBA00022723"/>
    </source>
</evidence>
<protein>
    <submittedName>
        <fullName evidence="7">Thiosulfate dehydrogenase</fullName>
        <ecNumber evidence="7">1.8.2.2</ecNumber>
    </submittedName>
</protein>
<name>A0ABV2GBE6_9BACL</name>
<evidence type="ECO:0000313" key="8">
    <source>
        <dbReference type="Proteomes" id="UP001549099"/>
    </source>
</evidence>
<dbReference type="Pfam" id="PF13442">
    <property type="entry name" value="Cytochrome_CBB3"/>
    <property type="match status" value="1"/>
</dbReference>
<dbReference type="EMBL" id="JBEPLW010000009">
    <property type="protein sequence ID" value="MET3575588.1"/>
    <property type="molecule type" value="Genomic_DNA"/>
</dbReference>
<dbReference type="InterPro" id="IPR051459">
    <property type="entry name" value="Cytochrome_c-type_DH"/>
</dbReference>
<reference evidence="7 8" key="1">
    <citation type="submission" date="2024-06" db="EMBL/GenBank/DDBJ databases">
        <title>Genomic Encyclopedia of Type Strains, Phase IV (KMG-IV): sequencing the most valuable type-strain genomes for metagenomic binning, comparative biology and taxonomic classification.</title>
        <authorList>
            <person name="Goeker M."/>
        </authorList>
    </citation>
    <scope>NUCLEOTIDE SEQUENCE [LARGE SCALE GENOMIC DNA]</scope>
    <source>
        <strain evidence="7 8">DSM 26128</strain>
    </source>
</reference>
<accession>A0ABV2GBE6</accession>
<keyword evidence="7" id="KW-0560">Oxidoreductase</keyword>
<dbReference type="SUPFAM" id="SSF46626">
    <property type="entry name" value="Cytochrome c"/>
    <property type="match status" value="2"/>
</dbReference>
<evidence type="ECO:0000256" key="1">
    <source>
        <dbReference type="ARBA" id="ARBA00022617"/>
    </source>
</evidence>
<dbReference type="InterPro" id="IPR009056">
    <property type="entry name" value="Cyt_c-like_dom"/>
</dbReference>
<keyword evidence="2 4" id="KW-0479">Metal-binding</keyword>
<keyword evidence="8" id="KW-1185">Reference proteome</keyword>
<evidence type="ECO:0000256" key="3">
    <source>
        <dbReference type="ARBA" id="ARBA00023004"/>
    </source>
</evidence>
<proteinExistence type="predicted"/>
<gene>
    <name evidence="7" type="ORF">ABID49_001493</name>
</gene>
<dbReference type="Proteomes" id="UP001549099">
    <property type="component" value="Unassembled WGS sequence"/>
</dbReference>
<dbReference type="GO" id="GO:0050338">
    <property type="term" value="F:thiosulfate dehydrogenase activity"/>
    <property type="evidence" value="ECO:0007669"/>
    <property type="project" value="UniProtKB-EC"/>
</dbReference>
<evidence type="ECO:0000313" key="7">
    <source>
        <dbReference type="EMBL" id="MET3575588.1"/>
    </source>
</evidence>
<keyword evidence="3 4" id="KW-0408">Iron</keyword>
<feature type="region of interest" description="Disordered" evidence="5">
    <location>
        <begin position="36"/>
        <end position="67"/>
    </location>
</feature>
<dbReference type="PANTHER" id="PTHR35008:SF4">
    <property type="entry name" value="BLL4482 PROTEIN"/>
    <property type="match status" value="1"/>
</dbReference>
<feature type="domain" description="Cytochrome c" evidence="6">
    <location>
        <begin position="200"/>
        <end position="282"/>
    </location>
</feature>
<dbReference type="PANTHER" id="PTHR35008">
    <property type="entry name" value="BLL4482 PROTEIN-RELATED"/>
    <property type="match status" value="1"/>
</dbReference>
<dbReference type="EC" id="1.8.2.2" evidence="7"/>
<dbReference type="PROSITE" id="PS51007">
    <property type="entry name" value="CYTC"/>
    <property type="match status" value="2"/>
</dbReference>
<evidence type="ECO:0000259" key="6">
    <source>
        <dbReference type="PROSITE" id="PS51007"/>
    </source>
</evidence>
<sequence>MKRSTGLTFGALFLGALLIIGFLGIRLSSEMSAAGQDAAQDNETSEDPGNAAEIAYNPPSMEDVPDGPDGDAIKRGFELVNNTSEVLWSEAATAEDGRERVNGLSCTSCHAGAGLEKDSSSLVGMTAAYPMYIGRSGQIVTIEERINGCMVRSMDGEKFAEDDEDLDAMVAYFKYISEGVPVGAEMPWRHTNSMDNMPVPNVEDGELLYQQSCIACHAEDGSGIGSNSGPALWGEDSFNDGAGMGRITKMAGYIQNNMPKGGEGTLSDQESADLAAYVLMHDRPEWKGHDKDWPNGGRPNDIITNELREQIRNGTVDWEEVLRKAEK</sequence>
<dbReference type="InterPro" id="IPR036909">
    <property type="entry name" value="Cyt_c-like_dom_sf"/>
</dbReference>
<dbReference type="Gene3D" id="1.10.760.10">
    <property type="entry name" value="Cytochrome c-like domain"/>
    <property type="match status" value="2"/>
</dbReference>
<evidence type="ECO:0000256" key="5">
    <source>
        <dbReference type="SAM" id="MobiDB-lite"/>
    </source>
</evidence>
<organism evidence="7 8">
    <name type="scientific">Bhargavaea ullalensis</name>
    <dbReference type="NCBI Taxonomy" id="1265685"/>
    <lineage>
        <taxon>Bacteria</taxon>
        <taxon>Bacillati</taxon>
        <taxon>Bacillota</taxon>
        <taxon>Bacilli</taxon>
        <taxon>Bacillales</taxon>
        <taxon>Caryophanaceae</taxon>
        <taxon>Bhargavaea</taxon>
    </lineage>
</organism>
<keyword evidence="1 4" id="KW-0349">Heme</keyword>
<dbReference type="Pfam" id="PF21342">
    <property type="entry name" value="SoxA-TsdA_cyt-c"/>
    <property type="match status" value="1"/>
</dbReference>
<dbReference type="RefSeq" id="WP_354196874.1">
    <property type="nucleotide sequence ID" value="NZ_JBEPLW010000009.1"/>
</dbReference>
<evidence type="ECO:0000256" key="4">
    <source>
        <dbReference type="PROSITE-ProRule" id="PRU00433"/>
    </source>
</evidence>
<feature type="domain" description="Cytochrome c" evidence="6">
    <location>
        <begin position="92"/>
        <end position="177"/>
    </location>
</feature>
<comment type="caution">
    <text evidence="7">The sequence shown here is derived from an EMBL/GenBank/DDBJ whole genome shotgun (WGS) entry which is preliminary data.</text>
</comment>